<evidence type="ECO:0000313" key="8">
    <source>
        <dbReference type="Proteomes" id="UP000305238"/>
    </source>
</evidence>
<evidence type="ECO:0000256" key="4">
    <source>
        <dbReference type="ARBA" id="ARBA00022989"/>
    </source>
</evidence>
<dbReference type="InterPro" id="IPR001123">
    <property type="entry name" value="LeuE-type"/>
</dbReference>
<dbReference type="PIRSF" id="PIRSF006324">
    <property type="entry name" value="LeuE"/>
    <property type="match status" value="1"/>
</dbReference>
<feature type="transmembrane region" description="Helical" evidence="6">
    <location>
        <begin position="128"/>
        <end position="150"/>
    </location>
</feature>
<evidence type="ECO:0000256" key="3">
    <source>
        <dbReference type="ARBA" id="ARBA00022692"/>
    </source>
</evidence>
<feature type="transmembrane region" description="Helical" evidence="6">
    <location>
        <begin position="89"/>
        <end position="107"/>
    </location>
</feature>
<gene>
    <name evidence="7" type="ORF">ETD96_34685</name>
</gene>
<name>A0A5S4GA95_9ACTN</name>
<organism evidence="7 8">
    <name type="scientific">Actinomadura geliboluensis</name>
    <dbReference type="NCBI Taxonomy" id="882440"/>
    <lineage>
        <taxon>Bacteria</taxon>
        <taxon>Bacillati</taxon>
        <taxon>Actinomycetota</taxon>
        <taxon>Actinomycetes</taxon>
        <taxon>Streptosporangiales</taxon>
        <taxon>Thermomonosporaceae</taxon>
        <taxon>Actinomadura</taxon>
    </lineage>
</organism>
<keyword evidence="8" id="KW-1185">Reference proteome</keyword>
<accession>A0A5S4GA95</accession>
<dbReference type="AlphaFoldDB" id="A0A5S4GA95"/>
<feature type="transmembrane region" description="Helical" evidence="6">
    <location>
        <begin position="20"/>
        <end position="43"/>
    </location>
</feature>
<feature type="transmembrane region" description="Helical" evidence="6">
    <location>
        <begin position="162"/>
        <end position="190"/>
    </location>
</feature>
<evidence type="ECO:0000313" key="7">
    <source>
        <dbReference type="EMBL" id="TMR29936.1"/>
    </source>
</evidence>
<keyword evidence="4 6" id="KW-1133">Transmembrane helix</keyword>
<keyword evidence="2" id="KW-1003">Cell membrane</keyword>
<keyword evidence="5 6" id="KW-0472">Membrane</keyword>
<dbReference type="GO" id="GO:0005886">
    <property type="term" value="C:plasma membrane"/>
    <property type="evidence" value="ECO:0007669"/>
    <property type="project" value="UniProtKB-SubCell"/>
</dbReference>
<feature type="transmembrane region" description="Helical" evidence="6">
    <location>
        <begin position="55"/>
        <end position="83"/>
    </location>
</feature>
<dbReference type="PANTHER" id="PTHR30086">
    <property type="entry name" value="ARGININE EXPORTER PROTEIN ARGO"/>
    <property type="match status" value="1"/>
</dbReference>
<dbReference type="OrthoDB" id="5185770at2"/>
<evidence type="ECO:0000256" key="2">
    <source>
        <dbReference type="ARBA" id="ARBA00022475"/>
    </source>
</evidence>
<dbReference type="Proteomes" id="UP000305238">
    <property type="component" value="Unassembled WGS sequence"/>
</dbReference>
<dbReference type="PANTHER" id="PTHR30086:SF20">
    <property type="entry name" value="ARGININE EXPORTER PROTEIN ARGO-RELATED"/>
    <property type="match status" value="1"/>
</dbReference>
<dbReference type="EMBL" id="VCKZ01000362">
    <property type="protein sequence ID" value="TMR29936.1"/>
    <property type="molecule type" value="Genomic_DNA"/>
</dbReference>
<dbReference type="Pfam" id="PF01810">
    <property type="entry name" value="LysE"/>
    <property type="match status" value="1"/>
</dbReference>
<evidence type="ECO:0000256" key="6">
    <source>
        <dbReference type="SAM" id="Phobius"/>
    </source>
</evidence>
<dbReference type="GO" id="GO:0015171">
    <property type="term" value="F:amino acid transmembrane transporter activity"/>
    <property type="evidence" value="ECO:0007669"/>
    <property type="project" value="TreeGrafter"/>
</dbReference>
<protein>
    <submittedName>
        <fullName evidence="7">LysE family translocator</fullName>
    </submittedName>
</protein>
<evidence type="ECO:0000256" key="1">
    <source>
        <dbReference type="ARBA" id="ARBA00004651"/>
    </source>
</evidence>
<proteinExistence type="predicted"/>
<keyword evidence="3 6" id="KW-0812">Transmembrane</keyword>
<comment type="caution">
    <text evidence="7">The sequence shown here is derived from an EMBL/GenBank/DDBJ whole genome shotgun (WGS) entry which is preliminary data.</text>
</comment>
<evidence type="ECO:0000256" key="5">
    <source>
        <dbReference type="ARBA" id="ARBA00023136"/>
    </source>
</evidence>
<reference evidence="7 8" key="1">
    <citation type="submission" date="2019-05" db="EMBL/GenBank/DDBJ databases">
        <title>Draft genome sequence of Actinomadura geliboluensis A8036.</title>
        <authorList>
            <person name="Saricaoglu S."/>
            <person name="Isik K."/>
        </authorList>
    </citation>
    <scope>NUCLEOTIDE SEQUENCE [LARGE SCALE GENOMIC DNA]</scope>
    <source>
        <strain evidence="7 8">A8036</strain>
    </source>
</reference>
<sequence length="222" mass="23437">MFSLLVPSESPGDHYPVQTACLAFAAMAALLTITPGVDTMLVLRSTVAAGRRTGLLASAGVVTGLMCWALASAVGLTALLAASRLAFDVLRVAGACYLLWLGARALWTARRRTRDTAEPPEARTSGLTAFRTGLTTNLLNPKVGVFYMSLLPQFVPDGASVFWTSMLFAVIHAAESLLWLAAIVGAAGAARRALARPAVKRRLQQLTGVAFVGFGLRLAIDH</sequence>
<comment type="subcellular location">
    <subcellularLocation>
        <location evidence="1">Cell membrane</location>
        <topology evidence="1">Multi-pass membrane protein</topology>
    </subcellularLocation>
</comment>